<dbReference type="RefSeq" id="WP_089777496.1">
    <property type="nucleotide sequence ID" value="NZ_CABLRR010000002.1"/>
</dbReference>
<evidence type="ECO:0000313" key="8">
    <source>
        <dbReference type="EMBL" id="CQR49621.1"/>
    </source>
</evidence>
<evidence type="ECO:0000256" key="1">
    <source>
        <dbReference type="ARBA" id="ARBA00022603"/>
    </source>
</evidence>
<feature type="compositionally biased region" description="Polar residues" evidence="5">
    <location>
        <begin position="31"/>
        <end position="47"/>
    </location>
</feature>
<evidence type="ECO:0000313" key="9">
    <source>
        <dbReference type="Proteomes" id="UP000198902"/>
    </source>
</evidence>
<dbReference type="EMBL" id="CSTE01000002">
    <property type="protein sequence ID" value="CQR49621.1"/>
    <property type="molecule type" value="Genomic_DNA"/>
</dbReference>
<dbReference type="GO" id="GO:0008170">
    <property type="term" value="F:N-methyltransferase activity"/>
    <property type="evidence" value="ECO:0007669"/>
    <property type="project" value="InterPro"/>
</dbReference>
<proteinExistence type="predicted"/>
<dbReference type="PRINTS" id="PR00507">
    <property type="entry name" value="N12N6MTFRASE"/>
</dbReference>
<dbReference type="GO" id="GO:0003677">
    <property type="term" value="F:DNA binding"/>
    <property type="evidence" value="ECO:0007669"/>
    <property type="project" value="InterPro"/>
</dbReference>
<gene>
    <name evidence="8" type="ORF">BN996_01088</name>
</gene>
<evidence type="ECO:0000256" key="5">
    <source>
        <dbReference type="SAM" id="MobiDB-lite"/>
    </source>
</evidence>
<dbReference type="InterPro" id="IPR029063">
    <property type="entry name" value="SAM-dependent_MTases_sf"/>
</dbReference>
<dbReference type="Pfam" id="PF22837">
    <property type="entry name" value="M_Eco57I_C"/>
    <property type="match status" value="1"/>
</dbReference>
<keyword evidence="1 8" id="KW-0489">Methyltransferase</keyword>
<dbReference type="InterPro" id="IPR002052">
    <property type="entry name" value="DNA_methylase_N6_adenine_CS"/>
</dbReference>
<dbReference type="Gene3D" id="3.40.50.150">
    <property type="entry name" value="Vaccinia Virus protein VP39"/>
    <property type="match status" value="1"/>
</dbReference>
<feature type="domain" description="Type II methyltransferase M.Eco57I C-terminal" evidence="7">
    <location>
        <begin position="563"/>
        <end position="738"/>
    </location>
</feature>
<dbReference type="InterPro" id="IPR003356">
    <property type="entry name" value="DNA_methylase_A-5"/>
</dbReference>
<dbReference type="OrthoDB" id="97437at2157"/>
<protein>
    <submittedName>
        <fullName evidence="8">N-6 DNA Methylase</fullName>
    </submittedName>
</protein>
<keyword evidence="2" id="KW-0808">Transferase</keyword>
<evidence type="ECO:0000259" key="6">
    <source>
        <dbReference type="Pfam" id="PF02384"/>
    </source>
</evidence>
<dbReference type="PROSITE" id="PS00092">
    <property type="entry name" value="N6_MTASE"/>
    <property type="match status" value="1"/>
</dbReference>
<sequence>MNHALDGDVVGESEHSTEPAVNGTRLRRTSRAQTYPSGGTPRLTTTGEIDDSPVSPAGLEALRREQIDGVIDRLTGDDRELPPPFSKFELYRAAAEIGVPVWEPDAKSQFKDRVLDRLDYEWDSASGSFVPIVGDRLVESIERVAETVVSALDSDLPQSLSEQLDKWCDLHGFDSVESETIRTTVARQAVLSVLVKATLYEWYHRRGDVSPLSRDPRRDFQRARHRTDDPAFEEFVLDRVAAFADDDALEAVLGGRFRLLHSVRPADDFGSVYESVTPNEARKAALGQFRTPAEISDAMYSWVTNGDATVLDPGMGTGALSVPRHSRWSLSTDPSHVDGIDRSPLSLLMGHTALTLCGQDGEMRSTDFLDLVPEDLGTDIDGIVSNPPYTAGDALPPAYKESINARLEQSTGLDISVRSALYAYFVYHAREFLSEGDRAVFLTPQNYLWNDYGKSLKQFLLDEFAIKALVQFDSDGDSVYDTAQSTALLAFLEVQSEGEKDELTRFVRLDESVDESTLRDAVRTDNHGETEWGFVNCVKQAELDRCENWARFFDPCPIDTSGLPSLGEFVDIHRGKTTGSTAAFCLSQQDVDEYGIPERHLTRLIRRPELVSGYDFREEDWEALREDGDDVWLLDPDDLPEVPESIAEFGEEIASVTELDLETESTGSKNTVQYLQHAAVEHDLFETEALENRACWYRPRRQASPRVLVQDAGRDGFDFVSNETCARNINNFRGIYNANLTDMELKALLAYLNSHIGQQIINHHTEPKQGGYEKLSISALKELPVIDPTTLDDETARDLAAAFDDLCQAARFEVDQEPVIDRVDKILDRVPEIASASSIEESPIEYPIEETL</sequence>
<dbReference type="AlphaFoldDB" id="A0A0D6JNZ0"/>
<dbReference type="InterPro" id="IPR054520">
    <property type="entry name" value="M_Eco57I_C"/>
</dbReference>
<dbReference type="SUPFAM" id="SSF53335">
    <property type="entry name" value="S-adenosyl-L-methionine-dependent methyltransferases"/>
    <property type="match status" value="1"/>
</dbReference>
<name>A0A0D6JNZ0_9EURY</name>
<dbReference type="PANTHER" id="PTHR33841">
    <property type="entry name" value="DNA METHYLTRANSFERASE YEEA-RELATED"/>
    <property type="match status" value="1"/>
</dbReference>
<dbReference type="GO" id="GO:0009007">
    <property type="term" value="F:site-specific DNA-methyltransferase (adenine-specific) activity"/>
    <property type="evidence" value="ECO:0007669"/>
    <property type="project" value="UniProtKB-EC"/>
</dbReference>
<evidence type="ECO:0000256" key="3">
    <source>
        <dbReference type="ARBA" id="ARBA00022691"/>
    </source>
</evidence>
<keyword evidence="9" id="KW-1185">Reference proteome</keyword>
<dbReference type="GO" id="GO:0009307">
    <property type="term" value="P:DNA restriction-modification system"/>
    <property type="evidence" value="ECO:0007669"/>
    <property type="project" value="UniProtKB-KW"/>
</dbReference>
<feature type="region of interest" description="Disordered" evidence="5">
    <location>
        <begin position="1"/>
        <end position="55"/>
    </location>
</feature>
<evidence type="ECO:0000259" key="7">
    <source>
        <dbReference type="Pfam" id="PF22837"/>
    </source>
</evidence>
<evidence type="ECO:0000256" key="2">
    <source>
        <dbReference type="ARBA" id="ARBA00022679"/>
    </source>
</evidence>
<dbReference type="GO" id="GO:0032259">
    <property type="term" value="P:methylation"/>
    <property type="evidence" value="ECO:0007669"/>
    <property type="project" value="UniProtKB-KW"/>
</dbReference>
<reference evidence="9" key="1">
    <citation type="submission" date="2015-03" db="EMBL/GenBank/DDBJ databases">
        <authorList>
            <person name="Urmite Genomes"/>
        </authorList>
    </citation>
    <scope>NUCLEOTIDE SEQUENCE [LARGE SCALE GENOMIC DNA]</scope>
    <source>
        <strain evidence="9">Arc-Hr</strain>
    </source>
</reference>
<feature type="domain" description="DNA methylase adenine-specific" evidence="6">
    <location>
        <begin position="266"/>
        <end position="473"/>
    </location>
</feature>
<evidence type="ECO:0000256" key="4">
    <source>
        <dbReference type="ARBA" id="ARBA00022747"/>
    </source>
</evidence>
<dbReference type="Pfam" id="PF02384">
    <property type="entry name" value="N6_Mtase"/>
    <property type="match status" value="1"/>
</dbReference>
<keyword evidence="4" id="KW-0680">Restriction system</keyword>
<accession>A0A0D6JNZ0</accession>
<keyword evidence="3" id="KW-0949">S-adenosyl-L-methionine</keyword>
<organism evidence="8 9">
    <name type="scientific">Haloferax massiliensis</name>
    <dbReference type="NCBI Taxonomy" id="1476858"/>
    <lineage>
        <taxon>Archaea</taxon>
        <taxon>Methanobacteriati</taxon>
        <taxon>Methanobacteriota</taxon>
        <taxon>Stenosarchaea group</taxon>
        <taxon>Halobacteria</taxon>
        <taxon>Halobacteriales</taxon>
        <taxon>Haloferacaceae</taxon>
        <taxon>Haloferax</taxon>
    </lineage>
</organism>
<dbReference type="PANTHER" id="PTHR33841:SF5">
    <property type="entry name" value="DNA METHYLASE (MODIFICATION METHYLASE) (METHYLTRANSFERASE)-RELATED"/>
    <property type="match status" value="1"/>
</dbReference>
<dbReference type="Proteomes" id="UP000198902">
    <property type="component" value="Unassembled WGS sequence"/>
</dbReference>
<dbReference type="InterPro" id="IPR050953">
    <property type="entry name" value="N4_N6_ade-DNA_methylase"/>
</dbReference>